<dbReference type="AlphaFoldDB" id="A0A5C5V0Y7"/>
<evidence type="ECO:0000313" key="2">
    <source>
        <dbReference type="EMBL" id="TWT31375.1"/>
    </source>
</evidence>
<dbReference type="Proteomes" id="UP000318878">
    <property type="component" value="Unassembled WGS sequence"/>
</dbReference>
<comment type="caution">
    <text evidence="2">The sequence shown here is derived from an EMBL/GenBank/DDBJ whole genome shotgun (WGS) entry which is preliminary data.</text>
</comment>
<accession>A0A5C5V0Y7</accession>
<name>A0A5C5V0Y7_9BACT</name>
<evidence type="ECO:0000313" key="3">
    <source>
        <dbReference type="Proteomes" id="UP000318878"/>
    </source>
</evidence>
<feature type="signal peptide" evidence="1">
    <location>
        <begin position="1"/>
        <end position="22"/>
    </location>
</feature>
<organism evidence="2 3">
    <name type="scientific">Blastopirellula retiformator</name>
    <dbReference type="NCBI Taxonomy" id="2527970"/>
    <lineage>
        <taxon>Bacteria</taxon>
        <taxon>Pseudomonadati</taxon>
        <taxon>Planctomycetota</taxon>
        <taxon>Planctomycetia</taxon>
        <taxon>Pirellulales</taxon>
        <taxon>Pirellulaceae</taxon>
        <taxon>Blastopirellula</taxon>
    </lineage>
</organism>
<reference evidence="2 3" key="1">
    <citation type="submission" date="2019-02" db="EMBL/GenBank/DDBJ databases">
        <title>Deep-cultivation of Planctomycetes and their phenomic and genomic characterization uncovers novel biology.</title>
        <authorList>
            <person name="Wiegand S."/>
            <person name="Jogler M."/>
            <person name="Boedeker C."/>
            <person name="Pinto D."/>
            <person name="Vollmers J."/>
            <person name="Rivas-Marin E."/>
            <person name="Kohn T."/>
            <person name="Peeters S.H."/>
            <person name="Heuer A."/>
            <person name="Rast P."/>
            <person name="Oberbeckmann S."/>
            <person name="Bunk B."/>
            <person name="Jeske O."/>
            <person name="Meyerdierks A."/>
            <person name="Storesund J.E."/>
            <person name="Kallscheuer N."/>
            <person name="Luecker S."/>
            <person name="Lage O.M."/>
            <person name="Pohl T."/>
            <person name="Merkel B.J."/>
            <person name="Hornburger P."/>
            <person name="Mueller R.-W."/>
            <person name="Bruemmer F."/>
            <person name="Labrenz M."/>
            <person name="Spormann A.M."/>
            <person name="Op Den Camp H."/>
            <person name="Overmann J."/>
            <person name="Amann R."/>
            <person name="Jetten M.S.M."/>
            <person name="Mascher T."/>
            <person name="Medema M.H."/>
            <person name="Devos D.P."/>
            <person name="Kaster A.-K."/>
            <person name="Ovreas L."/>
            <person name="Rohde M."/>
            <person name="Galperin M.Y."/>
            <person name="Jogler C."/>
        </authorList>
    </citation>
    <scope>NUCLEOTIDE SEQUENCE [LARGE SCALE GENOMIC DNA]</scope>
    <source>
        <strain evidence="2 3">Enr8</strain>
    </source>
</reference>
<protein>
    <submittedName>
        <fullName evidence="2">Uncharacterized protein</fullName>
    </submittedName>
</protein>
<keyword evidence="1" id="KW-0732">Signal</keyword>
<dbReference type="RefSeq" id="WP_146433459.1">
    <property type="nucleotide sequence ID" value="NZ_SJPF01000004.1"/>
</dbReference>
<evidence type="ECO:0000256" key="1">
    <source>
        <dbReference type="SAM" id="SignalP"/>
    </source>
</evidence>
<feature type="chain" id="PRO_5022881662" evidence="1">
    <location>
        <begin position="23"/>
        <end position="142"/>
    </location>
</feature>
<gene>
    <name evidence="2" type="ORF">Enr8_32960</name>
</gene>
<sequence precursor="true">MKKMICVATALTTLLVASAAMAQDLTIRGTSSPSDMPAQPLEQAPALSSSTPDMWFYLMENRRAQTPSVLRLQRAQFQAWQRISRIESREWYGVSKARPETNSTPLFRNYSNLRTNISYSPETQLRYYTGARPIYVTEGVQF</sequence>
<dbReference type="OrthoDB" id="292622at2"/>
<keyword evidence="3" id="KW-1185">Reference proteome</keyword>
<dbReference type="EMBL" id="SJPF01000004">
    <property type="protein sequence ID" value="TWT31375.1"/>
    <property type="molecule type" value="Genomic_DNA"/>
</dbReference>
<proteinExistence type="predicted"/>